<dbReference type="EMBL" id="LR797270">
    <property type="protein sequence ID" value="CAB4198630.1"/>
    <property type="molecule type" value="Genomic_DNA"/>
</dbReference>
<evidence type="ECO:0000313" key="2">
    <source>
        <dbReference type="EMBL" id="CAB4170417.1"/>
    </source>
</evidence>
<name>A0A6J5NB91_9CAUD</name>
<protein>
    <submittedName>
        <fullName evidence="1">Uncharacterized protein</fullName>
    </submittedName>
</protein>
<accession>A0A6J5NB91</accession>
<organism evidence="1">
    <name type="scientific">uncultured Caudovirales phage</name>
    <dbReference type="NCBI Taxonomy" id="2100421"/>
    <lineage>
        <taxon>Viruses</taxon>
        <taxon>Duplodnaviria</taxon>
        <taxon>Heunggongvirae</taxon>
        <taxon>Uroviricota</taxon>
        <taxon>Caudoviricetes</taxon>
        <taxon>Peduoviridae</taxon>
        <taxon>Maltschvirus</taxon>
        <taxon>Maltschvirus maltsch</taxon>
    </lineage>
</organism>
<reference evidence="1" key="1">
    <citation type="submission" date="2020-04" db="EMBL/GenBank/DDBJ databases">
        <authorList>
            <person name="Chiriac C."/>
            <person name="Salcher M."/>
            <person name="Ghai R."/>
            <person name="Kavagutti S V."/>
        </authorList>
    </citation>
    <scope>NUCLEOTIDE SEQUENCE</scope>
</reference>
<sequence>MKYSVVVTFSIEGFHNWPDAKDVFPEVAFLSDRHRHMFGFRCYATVTHTDRDEEFILLNRKIQKSLRIGFSKESTNVLEFGSMSCEMIGEWLLEAFSSLYKVEVWEDWENGAIIER</sequence>
<dbReference type="EMBL" id="LR796625">
    <property type="protein sequence ID" value="CAB4155266.1"/>
    <property type="molecule type" value="Genomic_DNA"/>
</dbReference>
<evidence type="ECO:0000313" key="3">
    <source>
        <dbReference type="EMBL" id="CAB4198630.1"/>
    </source>
</evidence>
<dbReference type="EMBL" id="LR796859">
    <property type="protein sequence ID" value="CAB4170417.1"/>
    <property type="molecule type" value="Genomic_DNA"/>
</dbReference>
<gene>
    <name evidence="3" type="ORF">UFOVP1307_185</name>
    <name evidence="1" type="ORF">UFOVP651_161</name>
    <name evidence="2" type="ORF">UFOVP902_17</name>
</gene>
<evidence type="ECO:0000313" key="1">
    <source>
        <dbReference type="EMBL" id="CAB4155266.1"/>
    </source>
</evidence>
<proteinExistence type="predicted"/>